<dbReference type="PANTHER" id="PTHR11679">
    <property type="entry name" value="VESICLE PROTEIN SORTING-ASSOCIATED"/>
    <property type="match status" value="1"/>
</dbReference>
<dbReference type="Gene3D" id="3.40.50.2060">
    <property type="match status" value="1"/>
</dbReference>
<comment type="caution">
    <text evidence="3">The sequence shown here is derived from an EMBL/GenBank/DDBJ whole genome shotgun (WGS) entry which is preliminary data.</text>
</comment>
<evidence type="ECO:0000313" key="4">
    <source>
        <dbReference type="Proteomes" id="UP000193642"/>
    </source>
</evidence>
<organism evidence="3 4">
    <name type="scientific">Rhizoclosmatium globosum</name>
    <dbReference type="NCBI Taxonomy" id="329046"/>
    <lineage>
        <taxon>Eukaryota</taxon>
        <taxon>Fungi</taxon>
        <taxon>Fungi incertae sedis</taxon>
        <taxon>Chytridiomycota</taxon>
        <taxon>Chytridiomycota incertae sedis</taxon>
        <taxon>Chytridiomycetes</taxon>
        <taxon>Chytridiales</taxon>
        <taxon>Chytriomycetaceae</taxon>
        <taxon>Rhizoclosmatium</taxon>
    </lineage>
</organism>
<gene>
    <name evidence="3" type="ORF">BCR33DRAFT_791403</name>
</gene>
<sequence length="745" mass="84432">MNIRETVRKRILVDMLRSVQPTSRWKILIVDHKSLRILNTACKMSDILEENVTPNSRRGYFKETNIYPTKEAIYFITPNEESVAALIDDFTRPKPTYSKAHIFFTSTVSDALFEKIDNANAKAPAKFLAAVKDMNVDFLPQEEQIFSINHPNSLYALFNPSSPSQTAIEIATTAKKLISLFSTLDEMPHIRYHDPMGDQSSLSYRLAMALQSELDDLYKMDTDFARKTTYKQPVLILMDRSFDLMSPLIHEFTYQAMMNDLLVLEDGKYVYQAESNADQENGKDEKDGKEKEDPNVKQKAVLDESDAIWMLIRHWHFAEAVEYVRDNFNRFLAENKAAASILNSNSSKSGFDNLNDMKDTITSLPQFQEMKAKYSVHINICQECKSIFERRRLDAVAAVEQDLATGETANGTAPRNIMMDMTPILIESQIPPYDKLRILMLYIIAQEGIQDMDRKRLLDAAKLSLEDSQAITNLGYLGVRLSTNQEKKKKLVKERYTYYGRVAEKRKKKKKKTDGDLPYDLSRYVTMLKYILEDQLTGTLDTQLFPWLKLPPVEDAPQQAKASNIQKAFTKTNNALQPLPNAGNAYSLRTTRASWATKPKATNMDGPMNNGTAAAPTDVEDLRKNGPRTIVFVMGGITFSEMRACYEIIKEYKRDVILGSTSIINSTQFINVLKQIHVKDDKRTVGSVESIQTRSAFGDAIHIPKSAAGSMHNLHAAASTTVKDETPGTPKKKFGNLFKKKTVKE</sequence>
<dbReference type="EMBL" id="MCGO01000067">
    <property type="protein sequence ID" value="ORY33606.1"/>
    <property type="molecule type" value="Genomic_DNA"/>
</dbReference>
<feature type="region of interest" description="Disordered" evidence="2">
    <location>
        <begin position="718"/>
        <end position="745"/>
    </location>
</feature>
<reference evidence="3 4" key="1">
    <citation type="submission" date="2016-07" db="EMBL/GenBank/DDBJ databases">
        <title>Pervasive Adenine N6-methylation of Active Genes in Fungi.</title>
        <authorList>
            <consortium name="DOE Joint Genome Institute"/>
            <person name="Mondo S.J."/>
            <person name="Dannebaum R.O."/>
            <person name="Kuo R.C."/>
            <person name="Labutti K."/>
            <person name="Haridas S."/>
            <person name="Kuo A."/>
            <person name="Salamov A."/>
            <person name="Ahrendt S.R."/>
            <person name="Lipzen A."/>
            <person name="Sullivan W."/>
            <person name="Andreopoulos W.B."/>
            <person name="Clum A."/>
            <person name="Lindquist E."/>
            <person name="Daum C."/>
            <person name="Ramamoorthy G.K."/>
            <person name="Gryganskyi A."/>
            <person name="Culley D."/>
            <person name="Magnuson J.K."/>
            <person name="James T.Y."/>
            <person name="O'Malley M.A."/>
            <person name="Stajich J.E."/>
            <person name="Spatafora J.W."/>
            <person name="Visel A."/>
            <person name="Grigoriev I.V."/>
        </authorList>
    </citation>
    <scope>NUCLEOTIDE SEQUENCE [LARGE SCALE GENOMIC DNA]</scope>
    <source>
        <strain evidence="3 4">JEL800</strain>
    </source>
</reference>
<proteinExistence type="inferred from homology"/>
<accession>A0A1Y2BFW1</accession>
<name>A0A1Y2BFW1_9FUNG</name>
<dbReference type="Gene3D" id="1.25.40.60">
    <property type="match status" value="1"/>
</dbReference>
<feature type="region of interest" description="Disordered" evidence="2">
    <location>
        <begin position="274"/>
        <end position="297"/>
    </location>
</feature>
<dbReference type="PIRSF" id="PIRSF005715">
    <property type="entry name" value="VPS45_Sec1"/>
    <property type="match status" value="1"/>
</dbReference>
<dbReference type="Gene3D" id="3.90.830.10">
    <property type="entry name" value="Syntaxin Binding Protein 1, Chain A, domain 2"/>
    <property type="match status" value="1"/>
</dbReference>
<dbReference type="InterPro" id="IPR043127">
    <property type="entry name" value="Sec-1-like_dom3a"/>
</dbReference>
<dbReference type="Proteomes" id="UP000193642">
    <property type="component" value="Unassembled WGS sequence"/>
</dbReference>
<dbReference type="AlphaFoldDB" id="A0A1Y2BFW1"/>
<dbReference type="InterPro" id="IPR036045">
    <property type="entry name" value="Sec1-like_sf"/>
</dbReference>
<comment type="similarity">
    <text evidence="1">Belongs to the STXBP/unc-18/SEC1 family.</text>
</comment>
<dbReference type="InterPro" id="IPR001619">
    <property type="entry name" value="Sec1-like"/>
</dbReference>
<dbReference type="InterPro" id="IPR043154">
    <property type="entry name" value="Sec-1-like_dom1"/>
</dbReference>
<keyword evidence="4" id="KW-1185">Reference proteome</keyword>
<feature type="region of interest" description="Disordered" evidence="2">
    <location>
        <begin position="599"/>
        <end position="620"/>
    </location>
</feature>
<evidence type="ECO:0000256" key="1">
    <source>
        <dbReference type="ARBA" id="ARBA00009884"/>
    </source>
</evidence>
<feature type="compositionally biased region" description="Basic and acidic residues" evidence="2">
    <location>
        <begin position="280"/>
        <end position="297"/>
    </location>
</feature>
<dbReference type="Gene3D" id="3.40.50.1910">
    <property type="match status" value="1"/>
</dbReference>
<dbReference type="STRING" id="329046.A0A1Y2BFW1"/>
<dbReference type="Pfam" id="PF00995">
    <property type="entry name" value="Sec1"/>
    <property type="match status" value="1"/>
</dbReference>
<evidence type="ECO:0000313" key="3">
    <source>
        <dbReference type="EMBL" id="ORY33606.1"/>
    </source>
</evidence>
<evidence type="ECO:0000256" key="2">
    <source>
        <dbReference type="SAM" id="MobiDB-lite"/>
    </source>
</evidence>
<dbReference type="SUPFAM" id="SSF56815">
    <property type="entry name" value="Sec1/munc18-like (SM) proteins"/>
    <property type="match status" value="1"/>
</dbReference>
<dbReference type="InterPro" id="IPR027482">
    <property type="entry name" value="Sec1-like_dom2"/>
</dbReference>
<protein>
    <submittedName>
        <fullName evidence="3">Sec1-like protein</fullName>
    </submittedName>
</protein>
<dbReference type="GO" id="GO:0016192">
    <property type="term" value="P:vesicle-mediated transport"/>
    <property type="evidence" value="ECO:0007669"/>
    <property type="project" value="InterPro"/>
</dbReference>
<feature type="compositionally biased region" description="Basic residues" evidence="2">
    <location>
        <begin position="730"/>
        <end position="745"/>
    </location>
</feature>
<dbReference type="OrthoDB" id="2228at2759"/>